<dbReference type="EMBL" id="AGNL01035483">
    <property type="protein sequence ID" value="EJK54663.1"/>
    <property type="molecule type" value="Genomic_DNA"/>
</dbReference>
<proteinExistence type="predicted"/>
<dbReference type="Proteomes" id="UP000266841">
    <property type="component" value="Unassembled WGS sequence"/>
</dbReference>
<evidence type="ECO:0000313" key="2">
    <source>
        <dbReference type="Proteomes" id="UP000266841"/>
    </source>
</evidence>
<gene>
    <name evidence="1" type="ORF">THAOC_25688</name>
</gene>
<accession>K0RLT4</accession>
<keyword evidence="2" id="KW-1185">Reference proteome</keyword>
<protein>
    <submittedName>
        <fullName evidence="1">Uncharacterized protein</fullName>
    </submittedName>
</protein>
<sequence>MSRIPSWEAKITANRSLVRAHLDKLKELRMEMARTDAEIARPPQEEAPHAAMGSFKPGRQRDVAMMAEEDIFAGASADSSPVDFHHSTQAATEPRCNSLEAVVEPDLEVEQGLETSSQSLFNEVDLASPAMSSALYSGWTTAQRGMASRLPVHLLRWP</sequence>
<dbReference type="AlphaFoldDB" id="K0RLT4"/>
<organism evidence="1 2">
    <name type="scientific">Thalassiosira oceanica</name>
    <name type="common">Marine diatom</name>
    <dbReference type="NCBI Taxonomy" id="159749"/>
    <lineage>
        <taxon>Eukaryota</taxon>
        <taxon>Sar</taxon>
        <taxon>Stramenopiles</taxon>
        <taxon>Ochrophyta</taxon>
        <taxon>Bacillariophyta</taxon>
        <taxon>Coscinodiscophyceae</taxon>
        <taxon>Thalassiosirophycidae</taxon>
        <taxon>Thalassiosirales</taxon>
        <taxon>Thalassiosiraceae</taxon>
        <taxon>Thalassiosira</taxon>
    </lineage>
</organism>
<evidence type="ECO:0000313" key="1">
    <source>
        <dbReference type="EMBL" id="EJK54663.1"/>
    </source>
</evidence>
<name>K0RLT4_THAOC</name>
<comment type="caution">
    <text evidence="1">The sequence shown here is derived from an EMBL/GenBank/DDBJ whole genome shotgun (WGS) entry which is preliminary data.</text>
</comment>
<reference evidence="1 2" key="1">
    <citation type="journal article" date="2012" name="Genome Biol.">
        <title>Genome and low-iron response of an oceanic diatom adapted to chronic iron limitation.</title>
        <authorList>
            <person name="Lommer M."/>
            <person name="Specht M."/>
            <person name="Roy A.S."/>
            <person name="Kraemer L."/>
            <person name="Andreson R."/>
            <person name="Gutowska M.A."/>
            <person name="Wolf J."/>
            <person name="Bergner S.V."/>
            <person name="Schilhabel M.B."/>
            <person name="Klostermeier U.C."/>
            <person name="Beiko R.G."/>
            <person name="Rosenstiel P."/>
            <person name="Hippler M."/>
            <person name="Laroche J."/>
        </authorList>
    </citation>
    <scope>NUCLEOTIDE SEQUENCE [LARGE SCALE GENOMIC DNA]</scope>
    <source>
        <strain evidence="1 2">CCMP1005</strain>
    </source>
</reference>